<sequence>MSEIQRTPDRDAEENMGLGIVAYILFFIPLLAGKDSPFARYHANQGLLLLILGIIVAILGSIPIIGTFIIGPIGSLFVLALFILGVVNAVQKKRKPLPVIGGIQIIK</sequence>
<keyword evidence="1" id="KW-1133">Transmembrane helix</keyword>
<gene>
    <name evidence="2" type="ORF">JOD17_000417</name>
</gene>
<protein>
    <submittedName>
        <fullName evidence="2">Membrane protein</fullName>
    </submittedName>
</protein>
<name>A0ABS2P8J7_9BACL</name>
<accession>A0ABS2P8J7</accession>
<feature type="transmembrane region" description="Helical" evidence="1">
    <location>
        <begin position="45"/>
        <end position="62"/>
    </location>
</feature>
<dbReference type="RefSeq" id="WP_042358214.1">
    <property type="nucleotide sequence ID" value="NZ_JAFBEC010000001.1"/>
</dbReference>
<feature type="transmembrane region" description="Helical" evidence="1">
    <location>
        <begin position="68"/>
        <end position="90"/>
    </location>
</feature>
<dbReference type="Proteomes" id="UP000741863">
    <property type="component" value="Unassembled WGS sequence"/>
</dbReference>
<keyword evidence="1" id="KW-0472">Membrane</keyword>
<evidence type="ECO:0000313" key="2">
    <source>
        <dbReference type="EMBL" id="MBM7631326.1"/>
    </source>
</evidence>
<feature type="transmembrane region" description="Helical" evidence="1">
    <location>
        <begin position="16"/>
        <end position="33"/>
    </location>
</feature>
<evidence type="ECO:0000313" key="3">
    <source>
        <dbReference type="Proteomes" id="UP000741863"/>
    </source>
</evidence>
<keyword evidence="3" id="KW-1185">Reference proteome</keyword>
<proteinExistence type="predicted"/>
<reference evidence="2 3" key="1">
    <citation type="submission" date="2021-01" db="EMBL/GenBank/DDBJ databases">
        <title>Genomic Encyclopedia of Type Strains, Phase IV (KMG-IV): sequencing the most valuable type-strain genomes for metagenomic binning, comparative biology and taxonomic classification.</title>
        <authorList>
            <person name="Goeker M."/>
        </authorList>
    </citation>
    <scope>NUCLEOTIDE SEQUENCE [LARGE SCALE GENOMIC DNA]</scope>
    <source>
        <strain evidence="2 3">DSM 25540</strain>
    </source>
</reference>
<evidence type="ECO:0000256" key="1">
    <source>
        <dbReference type="SAM" id="Phobius"/>
    </source>
</evidence>
<keyword evidence="1" id="KW-0812">Transmembrane</keyword>
<organism evidence="2 3">
    <name type="scientific">Geomicrobium sediminis</name>
    <dbReference type="NCBI Taxonomy" id="1347788"/>
    <lineage>
        <taxon>Bacteria</taxon>
        <taxon>Bacillati</taxon>
        <taxon>Bacillota</taxon>
        <taxon>Bacilli</taxon>
        <taxon>Bacillales</taxon>
        <taxon>Geomicrobium</taxon>
    </lineage>
</organism>
<comment type="caution">
    <text evidence="2">The sequence shown here is derived from an EMBL/GenBank/DDBJ whole genome shotgun (WGS) entry which is preliminary data.</text>
</comment>
<dbReference type="EMBL" id="JAFBEC010000001">
    <property type="protein sequence ID" value="MBM7631326.1"/>
    <property type="molecule type" value="Genomic_DNA"/>
</dbReference>